<reference evidence="1 2" key="1">
    <citation type="submission" date="2020-02" db="EMBL/GenBank/DDBJ databases">
        <title>Complete genome sequence of the novel Campylobacter species Candidatus Campylobacter infans.</title>
        <authorList>
            <person name="Duim B."/>
            <person name="Zomer A."/>
            <person name="van der Graaf L."/>
            <person name="Wagenaar J."/>
        </authorList>
    </citation>
    <scope>NUCLEOTIDE SEQUENCE [LARGE SCALE GENOMIC DNA]</scope>
    <source>
        <strain evidence="1 2">19S00001</strain>
    </source>
</reference>
<dbReference type="EMBL" id="CP049075">
    <property type="protein sequence ID" value="QLI04785.1"/>
    <property type="molecule type" value="Genomic_DNA"/>
</dbReference>
<name>A0A7H9CHF7_9BACT</name>
<dbReference type="KEGG" id="cinf:CINF_0236"/>
<evidence type="ECO:0000313" key="2">
    <source>
        <dbReference type="Proteomes" id="UP000509414"/>
    </source>
</evidence>
<dbReference type="Proteomes" id="UP000509414">
    <property type="component" value="Chromosome"/>
</dbReference>
<gene>
    <name evidence="1" type="ORF">CINF_0236</name>
</gene>
<evidence type="ECO:0000313" key="1">
    <source>
        <dbReference type="EMBL" id="QLI04785.1"/>
    </source>
</evidence>
<proteinExistence type="predicted"/>
<sequence>MLKIAFTKITTKEQYCELAYEGLILKGNLKRKSDNIVLFKANLNGILAHKCDSCGDDININVNENLELILSDGAFKDELGELSDAVEFFDGFIDLSELANSEIQSFKSDYFYCKNCKNNKGE</sequence>
<keyword evidence="2" id="KW-1185">Reference proteome</keyword>
<evidence type="ECO:0008006" key="3">
    <source>
        <dbReference type="Google" id="ProtNLM"/>
    </source>
</evidence>
<accession>A0A7H9CHF7</accession>
<organism evidence="1 2">
    <name type="scientific">Candidatus Campylobacter infans</name>
    <dbReference type="NCBI Taxonomy" id="2561898"/>
    <lineage>
        <taxon>Bacteria</taxon>
        <taxon>Pseudomonadati</taxon>
        <taxon>Campylobacterota</taxon>
        <taxon>Epsilonproteobacteria</taxon>
        <taxon>Campylobacterales</taxon>
        <taxon>Campylobacteraceae</taxon>
        <taxon>Campylobacter</taxon>
    </lineage>
</organism>
<protein>
    <recommendedName>
        <fullName evidence="3">DUF177 domain-containing protein</fullName>
    </recommendedName>
</protein>
<dbReference type="RefSeq" id="WP_240156138.1">
    <property type="nucleotide sequence ID" value="NZ_CP049075.1"/>
</dbReference>
<dbReference type="AlphaFoldDB" id="A0A7H9CHF7"/>